<sequence>MSYNMIAELGDWKVHRFLRELNLRGNFISGIGFGLTGSKELRLLDLSENFILELQNLDDLELRTLSLAQNKLSSLEGVQRLSKLHSLDVRHNHITSATLRAEDIPRLRKLRLSENRISHMREVDQLASFQFLSELYLEPNPMSQLPEYRAQVLHRLPRLRQLDDQQVTPEERVKTDVIFGADVETRRDIFEQLLPEETFVDRRLMTQELIAQLEVEQFGCIGDAGPFGADMAEPTFGNPPRTKLQNAKFRQRIELTRRGGCPEGVANFSTFPALFHSTAAYDEDLQEIIEALAEGGCEELWLGAAEISPTGIREIIAFLQDSPSRLCHINLSGCNSAALLGAELLKSFPLDRGCSIELENCGLADSTVARLRNKSEAASRALTGAATERRRSAQRVAEQLEMQEYLEDRAALLCPREAPPPAPPRACHPLQWRPGAEPQKALEGFLKANPNKLVENGATWAMSNRKGGKVQLSSDDFYNLCQKLDDILVEWGCEPGELLGGRPLPAAFASAFGNNPRRSPKLLGFMLWEGIVPSPAVKDLCREQHEWEAAWADEQQRMKQLSAKATEEHDSGDSSPGVASGQLMAHLSYLAQSTELKPPSFFGFKKVAEDERPAPRHGEDLHAALSAGAVLLEEVTANGTGVGNLKVTLRSLSEEPLEILLRRGTIFQQKTWNHRQDLITGVDYLVKLVPGKSATIEALGLSLSTSCAAPCGDEMNLTAFYFDNDKVLAGQALIWDHFQAFK</sequence>
<gene>
    <name evidence="7" type="ORF">EVOR1521_LOCUS23407</name>
</gene>
<keyword evidence="5" id="KW-0966">Cell projection</keyword>
<dbReference type="PANTHER" id="PTHR45973:SF9">
    <property type="entry name" value="LEUCINE-RICH REPEAT-CONTAINING PROTEIN 46"/>
    <property type="match status" value="1"/>
</dbReference>
<keyword evidence="4" id="KW-0969">Cilium</keyword>
<evidence type="ECO:0000313" key="7">
    <source>
        <dbReference type="EMBL" id="CAJ1399964.1"/>
    </source>
</evidence>
<dbReference type="SUPFAM" id="SSF52075">
    <property type="entry name" value="Outer arm dynein light chain 1"/>
    <property type="match status" value="1"/>
</dbReference>
<dbReference type="Gene3D" id="3.80.10.10">
    <property type="entry name" value="Ribonuclease Inhibitor"/>
    <property type="match status" value="2"/>
</dbReference>
<evidence type="ECO:0000313" key="8">
    <source>
        <dbReference type="Proteomes" id="UP001178507"/>
    </source>
</evidence>
<feature type="region of interest" description="Disordered" evidence="6">
    <location>
        <begin position="555"/>
        <end position="578"/>
    </location>
</feature>
<dbReference type="Pfam" id="PF14580">
    <property type="entry name" value="LRR_9"/>
    <property type="match status" value="1"/>
</dbReference>
<dbReference type="AlphaFoldDB" id="A0AA36NBK3"/>
<name>A0AA36NBK3_9DINO</name>
<comment type="caution">
    <text evidence="7">The sequence shown here is derived from an EMBL/GenBank/DDBJ whole genome shotgun (WGS) entry which is preliminary data.</text>
</comment>
<evidence type="ECO:0000256" key="5">
    <source>
        <dbReference type="ARBA" id="ARBA00023273"/>
    </source>
</evidence>
<dbReference type="PANTHER" id="PTHR45973">
    <property type="entry name" value="PROTEIN PHOSPHATASE 1 REGULATORY SUBUNIT SDS22-RELATED"/>
    <property type="match status" value="1"/>
</dbReference>
<keyword evidence="3" id="KW-0677">Repeat</keyword>
<accession>A0AA36NBK3</accession>
<evidence type="ECO:0000256" key="6">
    <source>
        <dbReference type="SAM" id="MobiDB-lite"/>
    </source>
</evidence>
<dbReference type="Proteomes" id="UP001178507">
    <property type="component" value="Unassembled WGS sequence"/>
</dbReference>
<dbReference type="InterPro" id="IPR001611">
    <property type="entry name" value="Leu-rich_rpt"/>
</dbReference>
<proteinExistence type="predicted"/>
<comment type="subcellular location">
    <subcellularLocation>
        <location evidence="1">Cell projection</location>
        <location evidence="1">Cilium</location>
    </subcellularLocation>
</comment>
<dbReference type="InterPro" id="IPR032675">
    <property type="entry name" value="LRR_dom_sf"/>
</dbReference>
<evidence type="ECO:0000256" key="3">
    <source>
        <dbReference type="ARBA" id="ARBA00022737"/>
    </source>
</evidence>
<evidence type="ECO:0000256" key="1">
    <source>
        <dbReference type="ARBA" id="ARBA00004138"/>
    </source>
</evidence>
<dbReference type="EMBL" id="CAUJNA010003353">
    <property type="protein sequence ID" value="CAJ1399964.1"/>
    <property type="molecule type" value="Genomic_DNA"/>
</dbReference>
<evidence type="ECO:0000256" key="2">
    <source>
        <dbReference type="ARBA" id="ARBA00022614"/>
    </source>
</evidence>
<protein>
    <submittedName>
        <fullName evidence="7">Uncharacterized protein</fullName>
    </submittedName>
</protein>
<evidence type="ECO:0000256" key="4">
    <source>
        <dbReference type="ARBA" id="ARBA00023069"/>
    </source>
</evidence>
<reference evidence="7" key="1">
    <citation type="submission" date="2023-08" db="EMBL/GenBank/DDBJ databases">
        <authorList>
            <person name="Chen Y."/>
            <person name="Shah S."/>
            <person name="Dougan E. K."/>
            <person name="Thang M."/>
            <person name="Chan C."/>
        </authorList>
    </citation>
    <scope>NUCLEOTIDE SEQUENCE</scope>
</reference>
<dbReference type="InterPro" id="IPR050576">
    <property type="entry name" value="Cilia_flagella_integrity"/>
</dbReference>
<keyword evidence="8" id="KW-1185">Reference proteome</keyword>
<keyword evidence="2" id="KW-0433">Leucine-rich repeat</keyword>
<organism evidence="7 8">
    <name type="scientific">Effrenium voratum</name>
    <dbReference type="NCBI Taxonomy" id="2562239"/>
    <lineage>
        <taxon>Eukaryota</taxon>
        <taxon>Sar</taxon>
        <taxon>Alveolata</taxon>
        <taxon>Dinophyceae</taxon>
        <taxon>Suessiales</taxon>
        <taxon>Symbiodiniaceae</taxon>
        <taxon>Effrenium</taxon>
    </lineage>
</organism>
<dbReference type="PROSITE" id="PS51450">
    <property type="entry name" value="LRR"/>
    <property type="match status" value="3"/>
</dbReference>